<evidence type="ECO:0000313" key="2">
    <source>
        <dbReference type="EMBL" id="KAG8084574.1"/>
    </source>
</evidence>
<dbReference type="Proteomes" id="UP000729402">
    <property type="component" value="Unassembled WGS sequence"/>
</dbReference>
<sequence>MAPALVTPLRRLAMCYARWLTFRRFHHYRSPAVPQALGLSAPHSRYSGRQSSRVDVRSCPPPIGQPPPSPPLLVVPSSPLGLNALATRPYHSGFPALAYPP</sequence>
<evidence type="ECO:0000313" key="3">
    <source>
        <dbReference type="Proteomes" id="UP000729402"/>
    </source>
</evidence>
<organism evidence="2 3">
    <name type="scientific">Zizania palustris</name>
    <name type="common">Northern wild rice</name>
    <dbReference type="NCBI Taxonomy" id="103762"/>
    <lineage>
        <taxon>Eukaryota</taxon>
        <taxon>Viridiplantae</taxon>
        <taxon>Streptophyta</taxon>
        <taxon>Embryophyta</taxon>
        <taxon>Tracheophyta</taxon>
        <taxon>Spermatophyta</taxon>
        <taxon>Magnoliopsida</taxon>
        <taxon>Liliopsida</taxon>
        <taxon>Poales</taxon>
        <taxon>Poaceae</taxon>
        <taxon>BOP clade</taxon>
        <taxon>Oryzoideae</taxon>
        <taxon>Oryzeae</taxon>
        <taxon>Zizaniinae</taxon>
        <taxon>Zizania</taxon>
    </lineage>
</organism>
<reference evidence="2" key="2">
    <citation type="submission" date="2021-02" db="EMBL/GenBank/DDBJ databases">
        <authorList>
            <person name="Kimball J.A."/>
            <person name="Haas M.W."/>
            <person name="Macchietto M."/>
            <person name="Kono T."/>
            <person name="Duquette J."/>
            <person name="Shao M."/>
        </authorList>
    </citation>
    <scope>NUCLEOTIDE SEQUENCE</scope>
    <source>
        <tissue evidence="2">Fresh leaf tissue</tissue>
    </source>
</reference>
<reference evidence="2" key="1">
    <citation type="journal article" date="2021" name="bioRxiv">
        <title>Whole Genome Assembly and Annotation of Northern Wild Rice, Zizania palustris L., Supports a Whole Genome Duplication in the Zizania Genus.</title>
        <authorList>
            <person name="Haas M."/>
            <person name="Kono T."/>
            <person name="Macchietto M."/>
            <person name="Millas R."/>
            <person name="McGilp L."/>
            <person name="Shao M."/>
            <person name="Duquette J."/>
            <person name="Hirsch C.N."/>
            <person name="Kimball J."/>
        </authorList>
    </citation>
    <scope>NUCLEOTIDE SEQUENCE</scope>
    <source>
        <tissue evidence="2">Fresh leaf tissue</tissue>
    </source>
</reference>
<gene>
    <name evidence="2" type="ORF">GUJ93_ZPchr0010g7437</name>
</gene>
<evidence type="ECO:0000256" key="1">
    <source>
        <dbReference type="SAM" id="MobiDB-lite"/>
    </source>
</evidence>
<accession>A0A8J5W891</accession>
<name>A0A8J5W891_ZIZPA</name>
<dbReference type="AlphaFoldDB" id="A0A8J5W891"/>
<feature type="region of interest" description="Disordered" evidence="1">
    <location>
        <begin position="39"/>
        <end position="71"/>
    </location>
</feature>
<proteinExistence type="predicted"/>
<protein>
    <submittedName>
        <fullName evidence="2">Uncharacterized protein</fullName>
    </submittedName>
</protein>
<feature type="compositionally biased region" description="Pro residues" evidence="1">
    <location>
        <begin position="59"/>
        <end position="71"/>
    </location>
</feature>
<comment type="caution">
    <text evidence="2">The sequence shown here is derived from an EMBL/GenBank/DDBJ whole genome shotgun (WGS) entry which is preliminary data.</text>
</comment>
<keyword evidence="3" id="KW-1185">Reference proteome</keyword>
<dbReference type="EMBL" id="JAAALK010000082">
    <property type="protein sequence ID" value="KAG8084574.1"/>
    <property type="molecule type" value="Genomic_DNA"/>
</dbReference>